<dbReference type="SUPFAM" id="SSF55729">
    <property type="entry name" value="Acyl-CoA N-acyltransferases (Nat)"/>
    <property type="match status" value="1"/>
</dbReference>
<dbReference type="EMBL" id="CADCVO010000185">
    <property type="protein sequence ID" value="CAA9481560.1"/>
    <property type="molecule type" value="Genomic_DNA"/>
</dbReference>
<gene>
    <name evidence="4" type="ORF">AVDCRST_MAG13-1198</name>
</gene>
<evidence type="ECO:0000313" key="4">
    <source>
        <dbReference type="EMBL" id="CAA9481560.1"/>
    </source>
</evidence>
<evidence type="ECO:0000256" key="2">
    <source>
        <dbReference type="ARBA" id="ARBA00023315"/>
    </source>
</evidence>
<evidence type="ECO:0000259" key="3">
    <source>
        <dbReference type="PROSITE" id="PS51186"/>
    </source>
</evidence>
<dbReference type="Pfam" id="PF00583">
    <property type="entry name" value="Acetyltransf_1"/>
    <property type="match status" value="1"/>
</dbReference>
<dbReference type="PANTHER" id="PTHR43877">
    <property type="entry name" value="AMINOALKYLPHOSPHONATE N-ACETYLTRANSFERASE-RELATED-RELATED"/>
    <property type="match status" value="1"/>
</dbReference>
<name>A0A6J4RZW7_9ACTN</name>
<dbReference type="AlphaFoldDB" id="A0A6J4RZW7"/>
<dbReference type="CDD" id="cd04301">
    <property type="entry name" value="NAT_SF"/>
    <property type="match status" value="1"/>
</dbReference>
<proteinExistence type="predicted"/>
<reference evidence="4" key="1">
    <citation type="submission" date="2020-02" db="EMBL/GenBank/DDBJ databases">
        <authorList>
            <person name="Meier V. D."/>
        </authorList>
    </citation>
    <scope>NUCLEOTIDE SEQUENCE</scope>
    <source>
        <strain evidence="4">AVDCRST_MAG13</strain>
    </source>
</reference>
<organism evidence="4">
    <name type="scientific">uncultured Solirubrobacteraceae bacterium</name>
    <dbReference type="NCBI Taxonomy" id="1162706"/>
    <lineage>
        <taxon>Bacteria</taxon>
        <taxon>Bacillati</taxon>
        <taxon>Actinomycetota</taxon>
        <taxon>Thermoleophilia</taxon>
        <taxon>Solirubrobacterales</taxon>
        <taxon>Solirubrobacteraceae</taxon>
        <taxon>environmental samples</taxon>
    </lineage>
</organism>
<dbReference type="Gene3D" id="3.40.630.30">
    <property type="match status" value="1"/>
</dbReference>
<evidence type="ECO:0000256" key="1">
    <source>
        <dbReference type="ARBA" id="ARBA00022679"/>
    </source>
</evidence>
<protein>
    <recommendedName>
        <fullName evidence="3">N-acetyltransferase domain-containing protein</fullName>
    </recommendedName>
</protein>
<dbReference type="InterPro" id="IPR000182">
    <property type="entry name" value="GNAT_dom"/>
</dbReference>
<keyword evidence="2" id="KW-0012">Acyltransferase</keyword>
<feature type="domain" description="N-acetyltransferase" evidence="3">
    <location>
        <begin position="1"/>
        <end position="161"/>
    </location>
</feature>
<keyword evidence="1" id="KW-0808">Transferase</keyword>
<accession>A0A6J4RZW7</accession>
<dbReference type="InterPro" id="IPR016181">
    <property type="entry name" value="Acyl_CoA_acyltransferase"/>
</dbReference>
<dbReference type="GO" id="GO:0016747">
    <property type="term" value="F:acyltransferase activity, transferring groups other than amino-acyl groups"/>
    <property type="evidence" value="ECO:0007669"/>
    <property type="project" value="InterPro"/>
</dbReference>
<dbReference type="InterPro" id="IPR050832">
    <property type="entry name" value="Bact_Acetyltransf"/>
</dbReference>
<sequence>MIRLAAAEDARALAEVQVRAWWKAYAEYVDVARFGTVDDRERRWREILAAGASTTLVWDQEGLLGGFCSVGASKEAEDPPVGEVHALYVDPPAQGAGVGSALLGAGEGTLADELGFAEAVLWVFEANAPARRFYEHRGWALDGGPRQDAWAPEVRYRRALR</sequence>
<dbReference type="PROSITE" id="PS51186">
    <property type="entry name" value="GNAT"/>
    <property type="match status" value="1"/>
</dbReference>